<feature type="region of interest" description="Disordered" evidence="1">
    <location>
        <begin position="671"/>
        <end position="698"/>
    </location>
</feature>
<dbReference type="PANTHER" id="PTHR15443">
    <property type="entry name" value="ZONA PELLUCIDA BINDING PROTEIN SP38"/>
    <property type="match status" value="1"/>
</dbReference>
<feature type="domain" description="Ig-like" evidence="2">
    <location>
        <begin position="296"/>
        <end position="407"/>
    </location>
</feature>
<feature type="compositionally biased region" description="Polar residues" evidence="1">
    <location>
        <begin position="1277"/>
        <end position="1294"/>
    </location>
</feature>
<dbReference type="GO" id="GO:0007339">
    <property type="term" value="P:binding of sperm to zona pellucida"/>
    <property type="evidence" value="ECO:0007669"/>
    <property type="project" value="InterPro"/>
</dbReference>
<keyword evidence="4" id="KW-1185">Reference proteome</keyword>
<dbReference type="SUPFAM" id="SSF57184">
    <property type="entry name" value="Growth factor receptor domain"/>
    <property type="match status" value="1"/>
</dbReference>
<feature type="compositionally biased region" description="Low complexity" evidence="1">
    <location>
        <begin position="1235"/>
        <end position="1244"/>
    </location>
</feature>
<dbReference type="InterPro" id="IPR010857">
    <property type="entry name" value="Sp38-bd"/>
</dbReference>
<dbReference type="EnsemblMetazoa" id="XM_038220283.1">
    <property type="protein sequence ID" value="XP_038076211.1"/>
    <property type="gene ID" value="LOC119744381"/>
</dbReference>
<dbReference type="GO" id="GO:0001669">
    <property type="term" value="C:acrosomal vesicle"/>
    <property type="evidence" value="ECO:0007669"/>
    <property type="project" value="TreeGrafter"/>
</dbReference>
<feature type="compositionally biased region" description="Basic residues" evidence="1">
    <location>
        <begin position="678"/>
        <end position="690"/>
    </location>
</feature>
<dbReference type="RefSeq" id="XP_038076211.1">
    <property type="nucleotide sequence ID" value="XM_038220283.1"/>
</dbReference>
<dbReference type="GeneID" id="119744381"/>
<dbReference type="InterPro" id="IPR011641">
    <property type="entry name" value="Tyr-kin_ephrin_A/B_rcpt-like"/>
</dbReference>
<sequence>MVRLRRGYNNFAFHASRFGVSLTSLIAIFVLMCPSSTSGWKVGVRDQDKTCYLYSHQTKTCFIQSHVNGRIVLQLSLTPTSEADLTTPPHISWFRRVKLRNRHSLAVVNLLEGGRPPKFMELSANRTDLTINILSEKDMSRNSFKARVGSKGQGDHQNFVLESETIDIEAPEAGEFVAINTMDYFTIPGMESHFDWSKEGARHLPRNAGISHDGKRLVFRHYQPAEDSGVYVCEVYSPADYFIAGRRYILGSASHATTDLSAEGESKIDAPDQSGNNALLEQETSQEIFSWLQNEPDSNVAPLGISEMVHTFKNNGEIYYVLRESTQYLACFPSNMAAVDLTTIKLRYAWGRPTDSDVITTFDNGRFLTVDGGILEISDVGPRDSGSLECNVTYHDVIGQPRVKTYTYGIEVYTLPDFVYSVSAAYTSEDCDSPQRSAVFKQLLGTHLQASVIADDTSYEITDFVASCNNSLRLPTVGVGVGSVQGGRVNLIRFDVVVRQTMVTQCSMQCMVGEMDTKTRLIGMKLGAFFSRELEEQYGYHPSRLIPNSLQFDLKYRCDQGYGLQASICVACPPGSYSQQGNTECIQCPMSSYQPSYGAVDCVQCPTHEYTFWSGAISMDQCQVTTVIAWIMLGAFGMMALSGVIVSCVLYGYRMRHQKAATEDAPVTLPKTDIASKKPSRKTVKSKKHLSRSDISSSAHHGELEVLLESSDDDDTNVNDEGLQSHVAPVSYQTGSQEESNIYHYRSQETRRGLQAQDRTNYEHREEDIGLYHSVQKGDINASDGRTNQETINSYLPDNEVLDHQQQRDPLDQLSRSQMVNELGPNEQHRLSRPSLHYSNRDDTYRGIVISQLKSPSKVYSGMASYEPPPQAHVTFPSHQAFIPDAQEAQLTPKLSSQIGNLISPLQPQGSSPSDRHVPLQEDSFQSKRHLSPSFHDHLDNSFSPSYTQRQTLVASPSQISSASSTSLPIGRELSFSSAGPSTPLSSRPSSRSDLIGSPVVPVDLSDETDSEIEIGSFIVEGDNLQPSEETRRSSFISKPHISPRRNSVAALIASYQSLSRSGPTTTAPQVNQILDQSSFESTTTHSTKTSAFSMKGKPSNATVPPGSPPLFPRTFSREKSMPIIFSDRAPSDFLARQSPPRSPQKDQSRTLTPSISPVKAVTPVISPPRSSGAVTGDVQQTPSRTATLTQDELGIPPFSLPITPQEALSPSRSKGFTPSLAFSENSGHTPPVTPSVQSSQVSPKESLMTRRSSLMTSPAGRPANPFQLQRLRRQSLAGQKSSHLTATLTSTPHLETASADGGVSPPAQNEAILAPPSFPSIPVFPTVASSLHMDTPSAVPPSVVPPAVTTPTSTTPPLNVAPPAIVAHPSAPALPDTPSTFAPPPPPTGPFPPASTPPHSISAHPSLVTRPSVSVSIPININDTAPVGEPPPLPQGVPPPPPPLAGHSQ</sequence>
<dbReference type="GO" id="GO:0001675">
    <property type="term" value="P:acrosome assembly"/>
    <property type="evidence" value="ECO:0007669"/>
    <property type="project" value="TreeGrafter"/>
</dbReference>
<dbReference type="SMART" id="SM01411">
    <property type="entry name" value="Ephrin_rec_like"/>
    <property type="match status" value="1"/>
</dbReference>
<evidence type="ECO:0000259" key="2">
    <source>
        <dbReference type="PROSITE" id="PS50835"/>
    </source>
</evidence>
<feature type="region of interest" description="Disordered" evidence="1">
    <location>
        <begin position="901"/>
        <end position="943"/>
    </location>
</feature>
<dbReference type="Pfam" id="PF07699">
    <property type="entry name" value="Ephrin_rec_like"/>
    <property type="match status" value="1"/>
</dbReference>
<feature type="region of interest" description="Disordered" evidence="1">
    <location>
        <begin position="1079"/>
        <end position="1110"/>
    </location>
</feature>
<feature type="compositionally biased region" description="Polar residues" evidence="1">
    <location>
        <begin position="1207"/>
        <end position="1229"/>
    </location>
</feature>
<accession>A0A914BK81</accession>
<evidence type="ECO:0000313" key="3">
    <source>
        <dbReference type="EnsemblMetazoa" id="XP_038076211.1"/>
    </source>
</evidence>
<dbReference type="Gene3D" id="2.10.50.10">
    <property type="entry name" value="Tumor Necrosis Factor Receptor, subunit A, domain 2"/>
    <property type="match status" value="1"/>
</dbReference>
<dbReference type="Proteomes" id="UP000887568">
    <property type="component" value="Unplaced"/>
</dbReference>
<feature type="region of interest" description="Disordered" evidence="1">
    <location>
        <begin position="1371"/>
        <end position="1450"/>
    </location>
</feature>
<feature type="compositionally biased region" description="Low complexity" evidence="1">
    <location>
        <begin position="981"/>
        <end position="993"/>
    </location>
</feature>
<dbReference type="InterPro" id="IPR009030">
    <property type="entry name" value="Growth_fac_rcpt_cys_sf"/>
</dbReference>
<feature type="compositionally biased region" description="Polar residues" evidence="1">
    <location>
        <begin position="1410"/>
        <end position="1424"/>
    </location>
</feature>
<feature type="compositionally biased region" description="Polar residues" evidence="1">
    <location>
        <begin position="901"/>
        <end position="913"/>
    </location>
</feature>
<evidence type="ECO:0000313" key="4">
    <source>
        <dbReference type="Proteomes" id="UP000887568"/>
    </source>
</evidence>
<feature type="region of interest" description="Disordered" evidence="1">
    <location>
        <begin position="1129"/>
        <end position="1314"/>
    </location>
</feature>
<organism evidence="3 4">
    <name type="scientific">Patiria miniata</name>
    <name type="common">Bat star</name>
    <name type="synonym">Asterina miniata</name>
    <dbReference type="NCBI Taxonomy" id="46514"/>
    <lineage>
        <taxon>Eukaryota</taxon>
        <taxon>Metazoa</taxon>
        <taxon>Echinodermata</taxon>
        <taxon>Eleutherozoa</taxon>
        <taxon>Asterozoa</taxon>
        <taxon>Asteroidea</taxon>
        <taxon>Valvatacea</taxon>
        <taxon>Valvatida</taxon>
        <taxon>Asterinidae</taxon>
        <taxon>Patiria</taxon>
    </lineage>
</organism>
<feature type="region of interest" description="Disordered" evidence="1">
    <location>
        <begin position="711"/>
        <end position="739"/>
    </location>
</feature>
<evidence type="ECO:0000256" key="1">
    <source>
        <dbReference type="SAM" id="MobiDB-lite"/>
    </source>
</evidence>
<feature type="region of interest" description="Disordered" evidence="1">
    <location>
        <begin position="1021"/>
        <end position="1041"/>
    </location>
</feature>
<feature type="compositionally biased region" description="Polar residues" evidence="1">
    <location>
        <begin position="1079"/>
        <end position="1093"/>
    </location>
</feature>
<reference evidence="3" key="1">
    <citation type="submission" date="2022-11" db="UniProtKB">
        <authorList>
            <consortium name="EnsemblMetazoa"/>
        </authorList>
    </citation>
    <scope>IDENTIFICATION</scope>
</reference>
<dbReference type="PROSITE" id="PS50835">
    <property type="entry name" value="IG_LIKE"/>
    <property type="match status" value="1"/>
</dbReference>
<dbReference type="OMA" id="NTECIQC"/>
<feature type="compositionally biased region" description="Polar residues" evidence="1">
    <location>
        <begin position="1169"/>
        <end position="1191"/>
    </location>
</feature>
<dbReference type="PANTHER" id="PTHR15443:SF6">
    <property type="entry name" value="IG-LIKE DOMAIN-CONTAINING PROTEIN"/>
    <property type="match status" value="1"/>
</dbReference>
<dbReference type="GO" id="GO:0005576">
    <property type="term" value="C:extracellular region"/>
    <property type="evidence" value="ECO:0007669"/>
    <property type="project" value="InterPro"/>
</dbReference>
<dbReference type="OrthoDB" id="439917at2759"/>
<feature type="compositionally biased region" description="Pro residues" evidence="1">
    <location>
        <begin position="1429"/>
        <end position="1450"/>
    </location>
</feature>
<name>A0A914BK81_PATMI</name>
<feature type="region of interest" description="Disordered" evidence="1">
    <location>
        <begin position="974"/>
        <end position="1007"/>
    </location>
</feature>
<dbReference type="GO" id="GO:0002199">
    <property type="term" value="C:zona pellucida receptor complex"/>
    <property type="evidence" value="ECO:0007669"/>
    <property type="project" value="TreeGrafter"/>
</dbReference>
<proteinExistence type="predicted"/>
<feature type="region of interest" description="Disordered" evidence="1">
    <location>
        <begin position="767"/>
        <end position="791"/>
    </location>
</feature>
<dbReference type="InterPro" id="IPR007110">
    <property type="entry name" value="Ig-like_dom"/>
</dbReference>
<feature type="compositionally biased region" description="Pro residues" evidence="1">
    <location>
        <begin position="1382"/>
        <end position="1397"/>
    </location>
</feature>
<protein>
    <recommendedName>
        <fullName evidence="2">Ig-like domain-containing protein</fullName>
    </recommendedName>
</protein>